<keyword evidence="2" id="KW-1185">Reference proteome</keyword>
<dbReference type="Proteomes" id="UP000799440">
    <property type="component" value="Unassembled WGS sequence"/>
</dbReference>
<dbReference type="EMBL" id="MU006574">
    <property type="protein sequence ID" value="KAF2747175.1"/>
    <property type="molecule type" value="Genomic_DNA"/>
</dbReference>
<evidence type="ECO:0000313" key="2">
    <source>
        <dbReference type="Proteomes" id="UP000799440"/>
    </source>
</evidence>
<gene>
    <name evidence="1" type="ORF">M011DRAFT_65659</name>
</gene>
<dbReference type="AlphaFoldDB" id="A0A6A6V9H2"/>
<reference evidence="1" key="1">
    <citation type="journal article" date="2020" name="Stud. Mycol.">
        <title>101 Dothideomycetes genomes: a test case for predicting lifestyles and emergence of pathogens.</title>
        <authorList>
            <person name="Haridas S."/>
            <person name="Albert R."/>
            <person name="Binder M."/>
            <person name="Bloem J."/>
            <person name="Labutti K."/>
            <person name="Salamov A."/>
            <person name="Andreopoulos B."/>
            <person name="Baker S."/>
            <person name="Barry K."/>
            <person name="Bills G."/>
            <person name="Bluhm B."/>
            <person name="Cannon C."/>
            <person name="Castanera R."/>
            <person name="Culley D."/>
            <person name="Daum C."/>
            <person name="Ezra D."/>
            <person name="Gonzalez J."/>
            <person name="Henrissat B."/>
            <person name="Kuo A."/>
            <person name="Liang C."/>
            <person name="Lipzen A."/>
            <person name="Lutzoni F."/>
            <person name="Magnuson J."/>
            <person name="Mondo S."/>
            <person name="Nolan M."/>
            <person name="Ohm R."/>
            <person name="Pangilinan J."/>
            <person name="Park H.-J."/>
            <person name="Ramirez L."/>
            <person name="Alfaro M."/>
            <person name="Sun H."/>
            <person name="Tritt A."/>
            <person name="Yoshinaga Y."/>
            <person name="Zwiers L.-H."/>
            <person name="Turgeon B."/>
            <person name="Goodwin S."/>
            <person name="Spatafora J."/>
            <person name="Crous P."/>
            <person name="Grigoriev I."/>
        </authorList>
    </citation>
    <scope>NUCLEOTIDE SEQUENCE</scope>
    <source>
        <strain evidence="1">CBS 119925</strain>
    </source>
</reference>
<evidence type="ECO:0000313" key="1">
    <source>
        <dbReference type="EMBL" id="KAF2747175.1"/>
    </source>
</evidence>
<accession>A0A6A6V9H2</accession>
<organism evidence="1 2">
    <name type="scientific">Sporormia fimetaria CBS 119925</name>
    <dbReference type="NCBI Taxonomy" id="1340428"/>
    <lineage>
        <taxon>Eukaryota</taxon>
        <taxon>Fungi</taxon>
        <taxon>Dikarya</taxon>
        <taxon>Ascomycota</taxon>
        <taxon>Pezizomycotina</taxon>
        <taxon>Dothideomycetes</taxon>
        <taxon>Pleosporomycetidae</taxon>
        <taxon>Pleosporales</taxon>
        <taxon>Sporormiaceae</taxon>
        <taxon>Sporormia</taxon>
    </lineage>
</organism>
<proteinExistence type="predicted"/>
<sequence length="138" mass="15500">MQLTSASMPLPANCLSSLSWARQAIVDPLPPTSWEHSFKPVLWCVQGPGLDRNALNRLNLMHRYHSASGVTWDVSGMLDVRGSTACPPRPDMLVYGLWKKYKRESFCELRSVLSASLFPQTILPTIARPTSFTSLPWR</sequence>
<protein>
    <submittedName>
        <fullName evidence="1">Uncharacterized protein</fullName>
    </submittedName>
</protein>
<name>A0A6A6V9H2_9PLEO</name>